<reference evidence="2" key="1">
    <citation type="submission" date="2020-02" db="EMBL/GenBank/DDBJ databases">
        <authorList>
            <person name="Meier V. D."/>
        </authorList>
    </citation>
    <scope>NUCLEOTIDE SEQUENCE</scope>
    <source>
        <strain evidence="2">AVDCRST_MAG56</strain>
    </source>
</reference>
<evidence type="ECO:0000313" key="2">
    <source>
        <dbReference type="EMBL" id="CAA9260406.1"/>
    </source>
</evidence>
<dbReference type="AlphaFoldDB" id="A0A6J4IV67"/>
<dbReference type="EMBL" id="CADCTQ010000219">
    <property type="protein sequence ID" value="CAA9260406.1"/>
    <property type="molecule type" value="Genomic_DNA"/>
</dbReference>
<name>A0A6J4IV67_9SPHI</name>
<gene>
    <name evidence="2" type="ORF">AVDCRST_MAG56-2497</name>
</gene>
<organism evidence="2">
    <name type="scientific">uncultured Cytophagales bacterium</name>
    <dbReference type="NCBI Taxonomy" id="158755"/>
    <lineage>
        <taxon>Bacteria</taxon>
        <taxon>Pseudomonadati</taxon>
        <taxon>Bacteroidota</taxon>
        <taxon>Sphingobacteriia</taxon>
        <taxon>Sphingobacteriales</taxon>
        <taxon>environmental samples</taxon>
    </lineage>
</organism>
<sequence>MEENPYGAEKLWKGRGRRGRPRKKSVPGKNGRAAGTGRTTHIIANDAVEDLCEATR</sequence>
<protein>
    <submittedName>
        <fullName evidence="2">Uncharacterized protein</fullName>
    </submittedName>
</protein>
<evidence type="ECO:0000256" key="1">
    <source>
        <dbReference type="SAM" id="MobiDB-lite"/>
    </source>
</evidence>
<accession>A0A6J4IV67</accession>
<feature type="region of interest" description="Disordered" evidence="1">
    <location>
        <begin position="1"/>
        <end position="42"/>
    </location>
</feature>
<proteinExistence type="predicted"/>
<feature type="compositionally biased region" description="Basic residues" evidence="1">
    <location>
        <begin position="13"/>
        <end position="26"/>
    </location>
</feature>